<dbReference type="PROSITE" id="PS50850">
    <property type="entry name" value="MFS"/>
    <property type="match status" value="1"/>
</dbReference>
<feature type="transmembrane region" description="Helical" evidence="5">
    <location>
        <begin position="311"/>
        <end position="334"/>
    </location>
</feature>
<dbReference type="EMBL" id="MF462127">
    <property type="protein sequence ID" value="ATE50865.1"/>
    <property type="molecule type" value="Genomic_DNA"/>
</dbReference>
<evidence type="ECO:0000313" key="7">
    <source>
        <dbReference type="EMBL" id="ATE50865.1"/>
    </source>
</evidence>
<evidence type="ECO:0000256" key="3">
    <source>
        <dbReference type="ARBA" id="ARBA00022989"/>
    </source>
</evidence>
<keyword evidence="3 5" id="KW-1133">Transmembrane helix</keyword>
<evidence type="ECO:0000256" key="4">
    <source>
        <dbReference type="ARBA" id="ARBA00023136"/>
    </source>
</evidence>
<evidence type="ECO:0000256" key="2">
    <source>
        <dbReference type="ARBA" id="ARBA00022692"/>
    </source>
</evidence>
<dbReference type="PANTHER" id="PTHR42718">
    <property type="entry name" value="MAJOR FACILITATOR SUPERFAMILY MULTIDRUG TRANSPORTER MFSC"/>
    <property type="match status" value="1"/>
</dbReference>
<dbReference type="Pfam" id="PF07690">
    <property type="entry name" value="MFS_1"/>
    <property type="match status" value="1"/>
</dbReference>
<evidence type="ECO:0000259" key="6">
    <source>
        <dbReference type="PROSITE" id="PS50850"/>
    </source>
</evidence>
<dbReference type="SUPFAM" id="SSF103473">
    <property type="entry name" value="MFS general substrate transporter"/>
    <property type="match status" value="1"/>
</dbReference>
<feature type="transmembrane region" description="Helical" evidence="5">
    <location>
        <begin position="52"/>
        <end position="72"/>
    </location>
</feature>
<keyword evidence="4 5" id="KW-0472">Membrane</keyword>
<feature type="transmembrane region" description="Helical" evidence="5">
    <location>
        <begin position="12"/>
        <end position="32"/>
    </location>
</feature>
<dbReference type="Gene3D" id="1.20.1250.20">
    <property type="entry name" value="MFS general substrate transporter like domains"/>
    <property type="match status" value="1"/>
</dbReference>
<dbReference type="InterPro" id="IPR020846">
    <property type="entry name" value="MFS_dom"/>
</dbReference>
<feature type="transmembrane region" description="Helical" evidence="5">
    <location>
        <begin position="346"/>
        <end position="367"/>
    </location>
</feature>
<accession>A0A290YXJ1</accession>
<name>A0A290YXJ1_9ACTN</name>
<dbReference type="InterPro" id="IPR036259">
    <property type="entry name" value="MFS_trans_sf"/>
</dbReference>
<dbReference type="Gene3D" id="1.20.1720.10">
    <property type="entry name" value="Multidrug resistance protein D"/>
    <property type="match status" value="1"/>
</dbReference>
<dbReference type="AlphaFoldDB" id="A0A290YXJ1"/>
<feature type="transmembrane region" description="Helical" evidence="5">
    <location>
        <begin position="450"/>
        <end position="470"/>
    </location>
</feature>
<evidence type="ECO:0000313" key="8">
    <source>
        <dbReference type="EMBL" id="AVL27077.1"/>
    </source>
</evidence>
<reference evidence="8" key="2">
    <citation type="submission" date="2018-01" db="EMBL/GenBank/DDBJ databases">
        <title>Heterologous Expression Guides Identification of the Biosynthetic Gene Cluster of Chuangxinmycin, an Indole Alkaloid Antibiotic.</title>
        <authorList>
            <person name="Xu X."/>
            <person name="Zhou H."/>
            <person name="Liu Y."/>
            <person name="Liu X."/>
            <person name="Fu J."/>
            <person name="Li A."/>
            <person name="Li Y."/>
            <person name="Shen Y."/>
            <person name="Bian X."/>
            <person name="Zhang Y."/>
        </authorList>
    </citation>
    <scope>NUCLEOTIDE SEQUENCE</scope>
    <source>
        <strain evidence="8">CPCC 240351</strain>
    </source>
</reference>
<dbReference type="EMBL" id="MG824991">
    <property type="protein sequence ID" value="AVL27077.1"/>
    <property type="molecule type" value="Genomic_DNA"/>
</dbReference>
<feature type="transmembrane region" description="Helical" evidence="5">
    <location>
        <begin position="141"/>
        <end position="163"/>
    </location>
</feature>
<dbReference type="GO" id="GO:0022857">
    <property type="term" value="F:transmembrane transporter activity"/>
    <property type="evidence" value="ECO:0007669"/>
    <property type="project" value="InterPro"/>
</dbReference>
<reference evidence="7" key="1">
    <citation type="journal article" date="2017" name="Acta Pharm. Sin. B (APSB)">
        <title>Biosynthesis of the antibiotic chuangxinmycin from Actinoplanes tsinanensis.</title>
        <authorList>
            <person name="Shi Y."/>
            <person name="Jiang Z."/>
            <person name="Li X."/>
            <person name="Zuo L."/>
            <person name="Lei X."/>
            <person name="Yu L."/>
            <person name="Wu L."/>
            <person name="Jiang J."/>
            <person name="Hong B."/>
        </authorList>
    </citation>
    <scope>NUCLEOTIDE SEQUENCE</scope>
    <source>
        <strain evidence="7">CPCC 200056</strain>
    </source>
</reference>
<feature type="transmembrane region" description="Helical" evidence="5">
    <location>
        <begin position="169"/>
        <end position="190"/>
    </location>
</feature>
<evidence type="ECO:0000256" key="1">
    <source>
        <dbReference type="ARBA" id="ARBA00004651"/>
    </source>
</evidence>
<evidence type="ECO:0000256" key="5">
    <source>
        <dbReference type="SAM" id="Phobius"/>
    </source>
</evidence>
<protein>
    <submittedName>
        <fullName evidence="8">MFS transporter</fullName>
    </submittedName>
    <submittedName>
        <fullName evidence="7">Transporter CxnT</fullName>
    </submittedName>
</protein>
<feature type="domain" description="Major facilitator superfamily (MFS) profile" evidence="6">
    <location>
        <begin position="18"/>
        <end position="474"/>
    </location>
</feature>
<feature type="transmembrane region" description="Helical" evidence="5">
    <location>
        <begin position="414"/>
        <end position="438"/>
    </location>
</feature>
<feature type="transmembrane region" description="Helical" evidence="5">
    <location>
        <begin position="227"/>
        <end position="251"/>
    </location>
</feature>
<feature type="transmembrane region" description="Helical" evidence="5">
    <location>
        <begin position="202"/>
        <end position="221"/>
    </location>
</feature>
<proteinExistence type="predicted"/>
<organism evidence="7">
    <name type="scientific">Actinoplanes tsinanensis</name>
    <dbReference type="NCBI Taxonomy" id="2039464"/>
    <lineage>
        <taxon>Bacteria</taxon>
        <taxon>Bacillati</taxon>
        <taxon>Actinomycetota</taxon>
        <taxon>Actinomycetes</taxon>
        <taxon>Micromonosporales</taxon>
        <taxon>Micromonosporaceae</taxon>
        <taxon>Actinoplanes</taxon>
    </lineage>
</organism>
<feature type="transmembrane region" description="Helical" evidence="5">
    <location>
        <begin position="84"/>
        <end position="107"/>
    </location>
</feature>
<dbReference type="InterPro" id="IPR011701">
    <property type="entry name" value="MFS"/>
</dbReference>
<keyword evidence="2 5" id="KW-0812">Transmembrane</keyword>
<comment type="subcellular location">
    <subcellularLocation>
        <location evidence="1">Cell membrane</location>
        <topology evidence="1">Multi-pass membrane protein</topology>
    </subcellularLocation>
</comment>
<dbReference type="PANTHER" id="PTHR42718:SF49">
    <property type="entry name" value="EXPORT PROTEIN"/>
    <property type="match status" value="1"/>
</dbReference>
<feature type="transmembrane region" description="Helical" evidence="5">
    <location>
        <begin position="113"/>
        <end position="129"/>
    </location>
</feature>
<dbReference type="GO" id="GO:0005886">
    <property type="term" value="C:plasma membrane"/>
    <property type="evidence" value="ECO:0007669"/>
    <property type="project" value="UniProtKB-SubCell"/>
</dbReference>
<gene>
    <name evidence="8" type="primary">cxm2</name>
</gene>
<sequence length="496" mass="50539">MSYNGTSPRPPSISATMTLIATGVSVLSYALMQTMVVPALHVLQVQLHTASTWSAWILSVFLLTSAASTPLLSRLGDRYSKRKVLLLVLTTYLIGTVGCAVAGNIGVLIACRAVQGVSLAAIPLSFGILRDVLPEQRLRSGLGLVSGTIGVGAGIGLVVGGLVVDHQSWRWLFAVAAVLILGAIGLVAKYVPDQRGEAGEPVDVPGAVLLALVLVALLLALTKGTSWGWASTGTLALFGASAVLLGLLVVVERKSPAPLIDPAVVAGRSFVSVHGAAFVFGVVSFVFYVLLPTYAQTAADQRLPGGGTIGYGLGADVTMAGLLLLPGSLVLLPAGPLAGLLQRLTSVRATLASGFAVMAVGAISLWAWNANGWQVAVGYLVVGLGSGLVLSGLPSVISDLTEARRTATANGVNTVVRTAGGVVGSQLAVALLAAWHISGSDTPARDGFTTAFWIAAAVAAAGGLLCWVGIKTSTLRGPRMPGVTDLPRQSAGGVRP</sequence>
<feature type="transmembrane region" description="Helical" evidence="5">
    <location>
        <begin position="271"/>
        <end position="291"/>
    </location>
</feature>
<feature type="transmembrane region" description="Helical" evidence="5">
    <location>
        <begin position="373"/>
        <end position="393"/>
    </location>
</feature>